<dbReference type="OrthoDB" id="1806906at2"/>
<dbReference type="PANTHER" id="PTHR43214">
    <property type="entry name" value="TWO-COMPONENT RESPONSE REGULATOR"/>
    <property type="match status" value="1"/>
</dbReference>
<dbReference type="SMART" id="SM00421">
    <property type="entry name" value="HTH_LUXR"/>
    <property type="match status" value="1"/>
</dbReference>
<accession>A0A1I2WUU2</accession>
<keyword evidence="2" id="KW-0805">Transcription regulation</keyword>
<dbReference type="PRINTS" id="PR00038">
    <property type="entry name" value="HTHLUXR"/>
</dbReference>
<feature type="domain" description="HTH luxR-type" evidence="7">
    <location>
        <begin position="153"/>
        <end position="218"/>
    </location>
</feature>
<dbReference type="GO" id="GO:0000160">
    <property type="term" value="P:phosphorelay signal transduction system"/>
    <property type="evidence" value="ECO:0007669"/>
    <property type="project" value="InterPro"/>
</dbReference>
<evidence type="ECO:0000259" key="8">
    <source>
        <dbReference type="PROSITE" id="PS50110"/>
    </source>
</evidence>
<evidence type="ECO:0000313" key="10">
    <source>
        <dbReference type="Proteomes" id="UP000199337"/>
    </source>
</evidence>
<evidence type="ECO:0000256" key="4">
    <source>
        <dbReference type="ARBA" id="ARBA00023163"/>
    </source>
</evidence>
<dbReference type="PANTHER" id="PTHR43214:SF37">
    <property type="entry name" value="TRANSCRIPTIONAL REGULATORY PROTEIN YDFI"/>
    <property type="match status" value="1"/>
</dbReference>
<dbReference type="PROSITE" id="PS50110">
    <property type="entry name" value="RESPONSE_REGULATORY"/>
    <property type="match status" value="1"/>
</dbReference>
<dbReference type="CDD" id="cd06170">
    <property type="entry name" value="LuxR_C_like"/>
    <property type="match status" value="1"/>
</dbReference>
<keyword evidence="10" id="KW-1185">Reference proteome</keyword>
<dbReference type="InterPro" id="IPR016032">
    <property type="entry name" value="Sig_transdc_resp-reg_C-effctor"/>
</dbReference>
<sequence length="228" mass="25058">MDKIRLLIISEDSSARRGLSAIFASGNTFDVLGGFSLDRAGEKSVILQPDVVLLDISGDISEYLPKTSQLKEKCPCSLVIALVENEHCSNLNDVLAQGIDGCVPRGIMRGCLVNTVELACRAGIFCLPGSYKKKMVWSEIEKKNRLERPGNGSTVSGETLTRREMEILHLMAQTLSNRDIATKLFISEPTVKTHVSSILRKLGQNNRVQAIIYSYKTGLVNEPLLAHN</sequence>
<dbReference type="InterPro" id="IPR011006">
    <property type="entry name" value="CheY-like_superfamily"/>
</dbReference>
<dbReference type="PROSITE" id="PS50043">
    <property type="entry name" value="HTH_LUXR_2"/>
    <property type="match status" value="1"/>
</dbReference>
<evidence type="ECO:0000256" key="1">
    <source>
        <dbReference type="ARBA" id="ARBA00018672"/>
    </source>
</evidence>
<gene>
    <name evidence="9" type="ORF">SAMN05660649_03587</name>
</gene>
<protein>
    <recommendedName>
        <fullName evidence="1">Stage 0 sporulation protein A homolog</fullName>
    </recommendedName>
</protein>
<dbReference type="Gene3D" id="3.40.50.2300">
    <property type="match status" value="1"/>
</dbReference>
<dbReference type="Proteomes" id="UP000199337">
    <property type="component" value="Unassembled WGS sequence"/>
</dbReference>
<dbReference type="InterPro" id="IPR000792">
    <property type="entry name" value="Tscrpt_reg_LuxR_C"/>
</dbReference>
<evidence type="ECO:0000256" key="5">
    <source>
        <dbReference type="ARBA" id="ARBA00024867"/>
    </source>
</evidence>
<dbReference type="InterPro" id="IPR001789">
    <property type="entry name" value="Sig_transdc_resp-reg_receiver"/>
</dbReference>
<dbReference type="EMBL" id="FOOX01000014">
    <property type="protein sequence ID" value="SFH03391.1"/>
    <property type="molecule type" value="Genomic_DNA"/>
</dbReference>
<dbReference type="GO" id="GO:0006355">
    <property type="term" value="P:regulation of DNA-templated transcription"/>
    <property type="evidence" value="ECO:0007669"/>
    <property type="project" value="InterPro"/>
</dbReference>
<dbReference type="STRING" id="341036.SAMN05660649_03587"/>
<name>A0A1I2WUU2_9FIRM</name>
<organism evidence="9 10">
    <name type="scientific">Desulfotruncus arcticus DSM 17038</name>
    <dbReference type="NCBI Taxonomy" id="1121424"/>
    <lineage>
        <taxon>Bacteria</taxon>
        <taxon>Bacillati</taxon>
        <taxon>Bacillota</taxon>
        <taxon>Clostridia</taxon>
        <taxon>Eubacteriales</taxon>
        <taxon>Desulfallaceae</taxon>
        <taxon>Desulfotruncus</taxon>
    </lineage>
</organism>
<evidence type="ECO:0000256" key="2">
    <source>
        <dbReference type="ARBA" id="ARBA00023015"/>
    </source>
</evidence>
<evidence type="ECO:0000259" key="7">
    <source>
        <dbReference type="PROSITE" id="PS50043"/>
    </source>
</evidence>
<comment type="function">
    <text evidence="5">May play the central regulatory role in sporulation. It may be an element of the effector pathway responsible for the activation of sporulation genes in response to nutritional stress. Spo0A may act in concert with spo0H (a sigma factor) to control the expression of some genes that are critical to the sporulation process.</text>
</comment>
<dbReference type="InterPro" id="IPR039420">
    <property type="entry name" value="WalR-like"/>
</dbReference>
<reference evidence="10" key="1">
    <citation type="submission" date="2016-10" db="EMBL/GenBank/DDBJ databases">
        <authorList>
            <person name="Varghese N."/>
            <person name="Submissions S."/>
        </authorList>
    </citation>
    <scope>NUCLEOTIDE SEQUENCE [LARGE SCALE GENOMIC DNA]</scope>
    <source>
        <strain evidence="10">DSM 17038</strain>
    </source>
</reference>
<dbReference type="Pfam" id="PF00196">
    <property type="entry name" value="GerE"/>
    <property type="match status" value="1"/>
</dbReference>
<dbReference type="SUPFAM" id="SSF52172">
    <property type="entry name" value="CheY-like"/>
    <property type="match status" value="1"/>
</dbReference>
<dbReference type="AlphaFoldDB" id="A0A1I2WUU2"/>
<dbReference type="GO" id="GO:0003677">
    <property type="term" value="F:DNA binding"/>
    <property type="evidence" value="ECO:0007669"/>
    <property type="project" value="UniProtKB-KW"/>
</dbReference>
<dbReference type="SUPFAM" id="SSF46894">
    <property type="entry name" value="C-terminal effector domain of the bipartite response regulators"/>
    <property type="match status" value="1"/>
</dbReference>
<evidence type="ECO:0000256" key="6">
    <source>
        <dbReference type="PROSITE-ProRule" id="PRU00169"/>
    </source>
</evidence>
<proteinExistence type="predicted"/>
<evidence type="ECO:0000256" key="3">
    <source>
        <dbReference type="ARBA" id="ARBA00023125"/>
    </source>
</evidence>
<feature type="domain" description="Response regulatory" evidence="8">
    <location>
        <begin position="5"/>
        <end position="120"/>
    </location>
</feature>
<keyword evidence="6" id="KW-0597">Phosphoprotein</keyword>
<keyword evidence="3" id="KW-0238">DNA-binding</keyword>
<feature type="modified residue" description="4-aspartylphosphate" evidence="6">
    <location>
        <position position="55"/>
    </location>
</feature>
<dbReference type="RefSeq" id="WP_114319299.1">
    <property type="nucleotide sequence ID" value="NZ_FOOX01000014.1"/>
</dbReference>
<keyword evidence="4" id="KW-0804">Transcription</keyword>
<evidence type="ECO:0000313" key="9">
    <source>
        <dbReference type="EMBL" id="SFH03391.1"/>
    </source>
</evidence>